<dbReference type="AlphaFoldDB" id="A0A183J0B0"/>
<proteinExistence type="predicted"/>
<accession>A0A183J0B0</accession>
<protein>
    <submittedName>
        <fullName evidence="4">Ras-associating domain-containing protein</fullName>
    </submittedName>
</protein>
<evidence type="ECO:0000256" key="1">
    <source>
        <dbReference type="SAM" id="MobiDB-lite"/>
    </source>
</evidence>
<name>A0A183J0B0_9BILA</name>
<feature type="region of interest" description="Disordered" evidence="1">
    <location>
        <begin position="1"/>
        <end position="23"/>
    </location>
</feature>
<dbReference type="WBParaSite" id="SBAD_0000964101-mRNA-1">
    <property type="protein sequence ID" value="SBAD_0000964101-mRNA-1"/>
    <property type="gene ID" value="SBAD_0000964101"/>
</dbReference>
<keyword evidence="3" id="KW-1185">Reference proteome</keyword>
<sequence>MATIRNSTDNRLVGIRDEKPPSGKQTQTFLAVFIYDNRTLVKEETLNRLKEESSRMTCDILGLYETQPRKEMNGIWKDCSGKTDLDRKWKGGEEGTGRIRFAFSKS</sequence>
<evidence type="ECO:0000313" key="4">
    <source>
        <dbReference type="WBParaSite" id="SBAD_0000964101-mRNA-1"/>
    </source>
</evidence>
<dbReference type="Proteomes" id="UP000270296">
    <property type="component" value="Unassembled WGS sequence"/>
</dbReference>
<organism evidence="4">
    <name type="scientific">Soboliphyme baturini</name>
    <dbReference type="NCBI Taxonomy" id="241478"/>
    <lineage>
        <taxon>Eukaryota</taxon>
        <taxon>Metazoa</taxon>
        <taxon>Ecdysozoa</taxon>
        <taxon>Nematoda</taxon>
        <taxon>Enoplea</taxon>
        <taxon>Dorylaimia</taxon>
        <taxon>Dioctophymatida</taxon>
        <taxon>Dioctophymatoidea</taxon>
        <taxon>Soboliphymatidae</taxon>
        <taxon>Soboliphyme</taxon>
    </lineage>
</organism>
<reference evidence="2 3" key="2">
    <citation type="submission" date="2018-11" db="EMBL/GenBank/DDBJ databases">
        <authorList>
            <consortium name="Pathogen Informatics"/>
        </authorList>
    </citation>
    <scope>NUCLEOTIDE SEQUENCE [LARGE SCALE GENOMIC DNA]</scope>
</reference>
<reference evidence="4" key="1">
    <citation type="submission" date="2016-06" db="UniProtKB">
        <authorList>
            <consortium name="WormBaseParasite"/>
        </authorList>
    </citation>
    <scope>IDENTIFICATION</scope>
</reference>
<evidence type="ECO:0000313" key="3">
    <source>
        <dbReference type="Proteomes" id="UP000270296"/>
    </source>
</evidence>
<feature type="compositionally biased region" description="Polar residues" evidence="1">
    <location>
        <begin position="1"/>
        <end position="10"/>
    </location>
</feature>
<evidence type="ECO:0000313" key="2">
    <source>
        <dbReference type="EMBL" id="VDP22426.1"/>
    </source>
</evidence>
<dbReference type="EMBL" id="UZAM01012562">
    <property type="protein sequence ID" value="VDP22426.1"/>
    <property type="molecule type" value="Genomic_DNA"/>
</dbReference>
<gene>
    <name evidence="2" type="ORF">SBAD_LOCUS9308</name>
</gene>